<protein>
    <recommendedName>
        <fullName evidence="4">DNA-binding protein</fullName>
    </recommendedName>
</protein>
<reference evidence="2 3" key="1">
    <citation type="submission" date="2021-10" db="EMBL/GenBank/DDBJ databases">
        <title>Streptomyces sp. strain SMC 277, a novel streptomycete isolated from soil.</title>
        <authorList>
            <person name="Chanama M."/>
        </authorList>
    </citation>
    <scope>NUCLEOTIDE SEQUENCE [LARGE SCALE GENOMIC DNA]</scope>
    <source>
        <strain evidence="2 3">SMC 277</strain>
    </source>
</reference>
<evidence type="ECO:0000256" key="1">
    <source>
        <dbReference type="SAM" id="MobiDB-lite"/>
    </source>
</evidence>
<sequence>MNFQIPLPSDPNTSMVYTDWVKVHDPGAEPAAVTLLDTVREGLRRAYEKPGAFLSAMERRARQLPPAHLPWFWETVAHRLFRVSPRTAARAFTLARKAEREHRLPVDADRHRAAVRLHVRAGALPTAELSAHQTWLASVLDPSAAHAEYVRLLTAWSAAGGELPSDLATRVRASARAAGLGTAEDAAVLVPVVAAAGGKAVPDRLLDAVAKLTATHPPAEDLRAPLLDLFPESRTDAAAWLRLLLRSGVAAAAAAGQVEPEGGLADWLRRYARTYGHRRVSGGGVIRQPVPDEILELVVLFAPRLKAAGTPVRLHEDRYRWPGLDADLLDACLTEGVAVVDPGPDVRLEYWGERSKRDLKALAADPVFGRRLEGTVHAGRRGAGTAITRLPENAGITAEVHSRIETLLGALRGGGLAAADEAVDELSQLLDRPTATALEGIEEALAEIDLTGPLARALRAGLPEELGWAALEAALAGFAPDEVVRATSTWPVLTLYSDTRAVAVDHDGERGSCTFRLPPEATSHSVHYVGGDYLVAWTSHERNDWGEHAFWASRPEDVFTPEHQLGLRPYDSMIQGGFGFHFETPDGGGRHDGERVLRPGGREGIGGQDLMMSDGRRFWTAPVFHARDKRTRVDPVTGEPTGDRTPPEILRRGDAPEGWTDSDANQTLAALPEGVPTSPLGQDGRLVGCRVFNRTSWSGYSPREFLLESLDGRRAEFRTRTWGRRPWGIAAMPAGGEDAVLVDEDTIRCYAAEDNSLLWQVRCFSAAGRPKHGYSPTLGEELSPVPPPAFWHFLTPRDEAASKALRSLDDTAVRDLLDAAVREEPAPSLAGVAEPRVAEGVARAARLAADVLRRRQELARRVGIMRSGPAVSLSTAVPDTVLTPALQGLLPELRPFEAHVPQRQPAVLTAVAADGRHLRGEIDDETRRLALPAQPAEWAVLVGAIGAVAWRAAVGDTPEEERAALAALLQTWSGQPFAEAGSTWRIGRATDEALDAARSSGSVLASAAPRGKLARFLQRAADPAPAGAEECETVTIAADDATRLARLLELVARQGPLTVPPEAVDVFCWRTGLRRPLAALVLAGLPGRQDRDDHTALLRKLPYKLTRELIQEYDMLRARRLGPAGQRAVLAAAVPDDPAELWQPGGTTAAAERMAAVWVGLLGATPYVDEQLAGQLEDDLGLAADWARTLVAGGAPEGRGAFGEHGFVLRPTPSGEVRLHLVEPDGTTGSWVTGSQPAHQPAASVIAWALTERPVGDPAAAGAIALHGRLRAVLDDPGTLVPVLFPRAPALVDAPGFVPYEGALVPCPEPYADDVTEPPRVYDNGLFVVVAPRGDVFVRPAALSDPERVDRAAQLCTELRLPYLWERVTGLRAELAGLDRLAARAAATPVGAGGYETNPALSAPELVAEVAEALGTGADAAALYLQLLTLARPTDKNVRRWNGWSADRHKAAQAELVATGAVLGGRRPRAGRTAFVPGEWTDLKAPHLPLEQPKLTTHLASAYGKSLQAPYIRLLSPEPPHAMFAESWTRVKEATPHPTP</sequence>
<evidence type="ECO:0000313" key="2">
    <source>
        <dbReference type="EMBL" id="MCB5181566.1"/>
    </source>
</evidence>
<feature type="region of interest" description="Disordered" evidence="1">
    <location>
        <begin position="633"/>
        <end position="658"/>
    </location>
</feature>
<accession>A0ABS8BAA9</accession>
<keyword evidence="3" id="KW-1185">Reference proteome</keyword>
<gene>
    <name evidence="2" type="ORF">LG632_19525</name>
</gene>
<organism evidence="2 3">
    <name type="scientific">Streptomyces antimicrobicus</name>
    <dbReference type="NCBI Taxonomy" id="2883108"/>
    <lineage>
        <taxon>Bacteria</taxon>
        <taxon>Bacillati</taxon>
        <taxon>Actinomycetota</taxon>
        <taxon>Actinomycetes</taxon>
        <taxon>Kitasatosporales</taxon>
        <taxon>Streptomycetaceae</taxon>
        <taxon>Streptomyces</taxon>
    </lineage>
</organism>
<dbReference type="RefSeq" id="WP_226728647.1">
    <property type="nucleotide sequence ID" value="NZ_JAJAUY010000079.1"/>
</dbReference>
<proteinExistence type="predicted"/>
<dbReference type="Proteomes" id="UP001199054">
    <property type="component" value="Unassembled WGS sequence"/>
</dbReference>
<dbReference type="EMBL" id="JAJAUY010000079">
    <property type="protein sequence ID" value="MCB5181566.1"/>
    <property type="molecule type" value="Genomic_DNA"/>
</dbReference>
<comment type="caution">
    <text evidence="2">The sequence shown here is derived from an EMBL/GenBank/DDBJ whole genome shotgun (WGS) entry which is preliminary data.</text>
</comment>
<feature type="compositionally biased region" description="Basic and acidic residues" evidence="1">
    <location>
        <begin position="641"/>
        <end position="655"/>
    </location>
</feature>
<evidence type="ECO:0000313" key="3">
    <source>
        <dbReference type="Proteomes" id="UP001199054"/>
    </source>
</evidence>
<evidence type="ECO:0008006" key="4">
    <source>
        <dbReference type="Google" id="ProtNLM"/>
    </source>
</evidence>
<name>A0ABS8BAA9_9ACTN</name>